<keyword evidence="4" id="KW-1185">Reference proteome</keyword>
<sequence>MGRKPNPLILEYFERGAKLEDSSNRYQHTCKSCGEKFPKGRIDSLTAHLVKKCPALSLQDRQRAILQFHELPNLAPLSADVANAMSAMQRALQNEQTTVDLPFAPRQGMSALETLAEVSRQRLDLNGQNANLHAGGGGRRLSVASVGQPTGFTADDFLVEDDKRHVFADSSGFDPSIQTHYDTSGAPPLPSIHLYGGAQPSPGGSPHLPGLSLPPSSAPTAQMVPSPLQMAASAASELQQAMMPNNGLTMEPELEVPNAGISDKFFHPQRSSPSAWPNMSNIDPLLQGNGVEAPAPQPQEQVTDPMPQRPRALAANPLGLRAQLGLPAHFTTDFSINQKPAKPKVRGRFSDSRRKEVQEVRKRGACLRCRMLKKPCSGDSPCNTCQNVESARLWKAPCIRTRVAEEFTLYSAGLHAVQAFHAVGQVKAQIPFASVPGRIEATHFPETSTYITFTVLKGRRAEGSALDPALFDGNSRPNEFAELEIVDTDSDDVSGKIEQYIKRMTPTFCETESSSFMSPTLTQAYSMSQNSKVRSSSVLNDLNLRSKQDRLLISVLELWIATRILVDPDLRWQFFSNPALPPSMAPATMIQEDINASSSTSHPRRPIDPATQRDSYDLIHLQLRAATEKRAANLSKFVMNDIERRLLQRQQANPFETFLVAVILLACVERMCWYFKTWEDSAAPPSSMAEANGSRPQPGTDSVDANIPPNSQPPLAQQLQQHAEQAQQQHQPSSSAAPPPPPPAHAEPQPRPPQPSHRPPWPLDKPPPHYSQQVERFSDILHMLLRMRGVPPKTVTAPSSEPGNEGILTVAGEDADPAARQWFESVGVSERWVAERRDARFEGVAPGEWEGKYVGKILLGAGG</sequence>
<evidence type="ECO:0000256" key="1">
    <source>
        <dbReference type="ARBA" id="ARBA00023242"/>
    </source>
</evidence>
<organism evidence="3 4">
    <name type="scientific">Coniosporium apollinis</name>
    <dbReference type="NCBI Taxonomy" id="61459"/>
    <lineage>
        <taxon>Eukaryota</taxon>
        <taxon>Fungi</taxon>
        <taxon>Dikarya</taxon>
        <taxon>Ascomycota</taxon>
        <taxon>Pezizomycotina</taxon>
        <taxon>Dothideomycetes</taxon>
        <taxon>Dothideomycetes incertae sedis</taxon>
        <taxon>Coniosporium</taxon>
    </lineage>
</organism>
<comment type="caution">
    <text evidence="3">The sequence shown here is derived from an EMBL/GenBank/DDBJ whole genome shotgun (WGS) entry which is preliminary data.</text>
</comment>
<feature type="compositionally biased region" description="Low complexity" evidence="2">
    <location>
        <begin position="200"/>
        <end position="215"/>
    </location>
</feature>
<feature type="region of interest" description="Disordered" evidence="2">
    <location>
        <begin position="170"/>
        <end position="221"/>
    </location>
</feature>
<feature type="compositionally biased region" description="Pro residues" evidence="2">
    <location>
        <begin position="737"/>
        <end position="769"/>
    </location>
</feature>
<dbReference type="Proteomes" id="UP001172684">
    <property type="component" value="Unassembled WGS sequence"/>
</dbReference>
<dbReference type="PANTHER" id="PTHR35392:SF2">
    <property type="entry name" value="ZN(II)2CYS6 TRANSCRIPTION FACTOR (EUROFUNG)"/>
    <property type="match status" value="1"/>
</dbReference>
<feature type="region of interest" description="Disordered" evidence="2">
    <location>
        <begin position="263"/>
        <end position="311"/>
    </location>
</feature>
<name>A0ABQ9NPR5_9PEZI</name>
<evidence type="ECO:0000313" key="4">
    <source>
        <dbReference type="Proteomes" id="UP001172684"/>
    </source>
</evidence>
<accession>A0ABQ9NPR5</accession>
<feature type="compositionally biased region" description="Polar residues" evidence="2">
    <location>
        <begin position="269"/>
        <end position="281"/>
    </location>
</feature>
<feature type="region of interest" description="Disordered" evidence="2">
    <location>
        <begin position="683"/>
        <end position="771"/>
    </location>
</feature>
<protein>
    <recommendedName>
        <fullName evidence="5">Zn(2)-C6 fungal-type domain-containing protein</fullName>
    </recommendedName>
</protein>
<feature type="region of interest" description="Disordered" evidence="2">
    <location>
        <begin position="335"/>
        <end position="355"/>
    </location>
</feature>
<dbReference type="InterPro" id="IPR052973">
    <property type="entry name" value="Fungal_sec-metab_reg_TF"/>
</dbReference>
<gene>
    <name evidence="3" type="ORF">H2201_005484</name>
</gene>
<evidence type="ECO:0008006" key="5">
    <source>
        <dbReference type="Google" id="ProtNLM"/>
    </source>
</evidence>
<dbReference type="PANTHER" id="PTHR35392">
    <property type="entry name" value="ZN(II)2CYS6 TRANSCRIPTION FACTOR (EUROFUNG)-RELATED-RELATED"/>
    <property type="match status" value="1"/>
</dbReference>
<evidence type="ECO:0000313" key="3">
    <source>
        <dbReference type="EMBL" id="KAJ9663763.1"/>
    </source>
</evidence>
<evidence type="ECO:0000256" key="2">
    <source>
        <dbReference type="SAM" id="MobiDB-lite"/>
    </source>
</evidence>
<dbReference type="InterPro" id="IPR001138">
    <property type="entry name" value="Zn2Cys6_DnaBD"/>
</dbReference>
<dbReference type="CDD" id="cd00067">
    <property type="entry name" value="GAL4"/>
    <property type="match status" value="1"/>
</dbReference>
<reference evidence="3" key="1">
    <citation type="submission" date="2022-10" db="EMBL/GenBank/DDBJ databases">
        <title>Culturing micro-colonial fungi from biological soil crusts in the Mojave desert and describing Neophaeococcomyces mojavensis, and introducing the new genera and species Taxawa tesnikishii.</title>
        <authorList>
            <person name="Kurbessoian T."/>
            <person name="Stajich J.E."/>
        </authorList>
    </citation>
    <scope>NUCLEOTIDE SEQUENCE</scope>
    <source>
        <strain evidence="3">TK_1</strain>
    </source>
</reference>
<proteinExistence type="predicted"/>
<keyword evidence="1" id="KW-0539">Nucleus</keyword>
<feature type="compositionally biased region" description="Low complexity" evidence="2">
    <location>
        <begin position="713"/>
        <end position="736"/>
    </location>
</feature>
<dbReference type="EMBL" id="JAPDRL010000041">
    <property type="protein sequence ID" value="KAJ9663763.1"/>
    <property type="molecule type" value="Genomic_DNA"/>
</dbReference>